<evidence type="ECO:0000313" key="4">
    <source>
        <dbReference type="Proteomes" id="UP000186136"/>
    </source>
</evidence>
<dbReference type="PANTHER" id="PTHR46467">
    <property type="entry name" value="TETHER CONTAINING UBX DOMAIN FOR GLUT4"/>
    <property type="match status" value="1"/>
</dbReference>
<dbReference type="GO" id="GO:0005634">
    <property type="term" value="C:nucleus"/>
    <property type="evidence" value="ECO:0007669"/>
    <property type="project" value="TreeGrafter"/>
</dbReference>
<feature type="compositionally biased region" description="Basic and acidic residues" evidence="1">
    <location>
        <begin position="198"/>
        <end position="222"/>
    </location>
</feature>
<sequence length="519" mass="57778">MPTLSVNWNYKTHRVTVTPSTILGDVLKESCLHFNLGSDSTSYKLVNRNGKEIDLALPFRFSNLAQGANLDIVGPPAGAAQTEKKQDGESSNPIKGSGGNEGNSNNQKYVNLRISVSTLENTTTTVTDKFSNNVSLNAVLERLIEKHHLGKVSHDRIAIQIMMRVLDASEYDKSLASLGLVEGNHAIRLRVKPNEHAFVKPRHTEQREAREERPKENIKYEKTTVPAEAGSGVQAKKNTAGSMKEAQQKEQQQPIVSEPERTSSIADESAEPTKNDIDIKYLHNGNGRNAVIENDYDESSYEMSIEQARIYQRLLSKQAADQPMLTKALREKLEEEEKERREQVKQSNYTGECIIRIKFPDNKVVQVKIDNRKTLQDLAEVLVGKVLKPEIIPQGYSSGDNLFFELYVAHPYSKILGQNTELAKTIDDCEFGNRISLLFRFEPGYTRALVPSGYILDHLLEKLDDTASPTGQASAEANQTSSSTTPAEKGPDKPAGGLNGTKRTKFKQVPAWMKLSKKV</sequence>
<gene>
    <name evidence="3" type="ORF">PMKS-003653</name>
</gene>
<feature type="compositionally biased region" description="Polar residues" evidence="1">
    <location>
        <begin position="468"/>
        <end position="486"/>
    </location>
</feature>
<dbReference type="CDD" id="cd16105">
    <property type="entry name" value="Ubl_ASPSCR1_like"/>
    <property type="match status" value="1"/>
</dbReference>
<dbReference type="Pfam" id="PF11470">
    <property type="entry name" value="TUG-UBL1"/>
    <property type="match status" value="1"/>
</dbReference>
<reference evidence="3 4" key="1">
    <citation type="submission" date="2016-08" db="EMBL/GenBank/DDBJ databases">
        <title>Whole genome shotgun sequence of Pichia membranifaciens KS47-1.</title>
        <authorList>
            <person name="Konishi M."/>
            <person name="Ishida M."/>
            <person name="Arakawa T."/>
            <person name="Kato Y."/>
            <person name="Horiuchi J."/>
        </authorList>
    </citation>
    <scope>NUCLEOTIDE SEQUENCE [LARGE SCALE GENOMIC DNA]</scope>
    <source>
        <strain evidence="3 4">KS47-1</strain>
    </source>
</reference>
<dbReference type="PROSITE" id="PS50033">
    <property type="entry name" value="UBX"/>
    <property type="match status" value="1"/>
</dbReference>
<evidence type="ECO:0000256" key="1">
    <source>
        <dbReference type="SAM" id="MobiDB-lite"/>
    </source>
</evidence>
<dbReference type="InterPro" id="IPR001012">
    <property type="entry name" value="UBX_dom"/>
</dbReference>
<evidence type="ECO:0000313" key="3">
    <source>
        <dbReference type="EMBL" id="GAV30146.1"/>
    </source>
</evidence>
<dbReference type="InterPro" id="IPR021569">
    <property type="entry name" value="TUG-UBL1"/>
</dbReference>
<dbReference type="OrthoDB" id="440781at2759"/>
<dbReference type="AlphaFoldDB" id="A0A1Q2YKR5"/>
<protein>
    <recommendedName>
        <fullName evidence="2">UBX domain-containing protein</fullName>
    </recommendedName>
</protein>
<feature type="region of interest" description="Disordered" evidence="1">
    <location>
        <begin position="75"/>
        <end position="107"/>
    </location>
</feature>
<dbReference type="Gene3D" id="3.10.20.90">
    <property type="entry name" value="Phosphatidylinositol 3-kinase Catalytic Subunit, Chain A, domain 1"/>
    <property type="match status" value="1"/>
</dbReference>
<dbReference type="SUPFAM" id="SSF54236">
    <property type="entry name" value="Ubiquitin-like"/>
    <property type="match status" value="2"/>
</dbReference>
<feature type="domain" description="UBX" evidence="2">
    <location>
        <begin position="348"/>
        <end position="439"/>
    </location>
</feature>
<organism evidence="3 4">
    <name type="scientific">Pichia membranifaciens</name>
    <dbReference type="NCBI Taxonomy" id="4926"/>
    <lineage>
        <taxon>Eukaryota</taxon>
        <taxon>Fungi</taxon>
        <taxon>Dikarya</taxon>
        <taxon>Ascomycota</taxon>
        <taxon>Saccharomycotina</taxon>
        <taxon>Pichiomycetes</taxon>
        <taxon>Pichiales</taxon>
        <taxon>Pichiaceae</taxon>
        <taxon>Pichia</taxon>
    </lineage>
</organism>
<accession>A0A1Q2YKR5</accession>
<dbReference type="GO" id="GO:0005737">
    <property type="term" value="C:cytoplasm"/>
    <property type="evidence" value="ECO:0007669"/>
    <property type="project" value="TreeGrafter"/>
</dbReference>
<comment type="caution">
    <text evidence="3">The sequence shown here is derived from an EMBL/GenBank/DDBJ whole genome shotgun (WGS) entry which is preliminary data.</text>
</comment>
<dbReference type="Proteomes" id="UP000186136">
    <property type="component" value="Unassembled WGS sequence"/>
</dbReference>
<keyword evidence="4" id="KW-1185">Reference proteome</keyword>
<dbReference type="EMBL" id="BDGI01000161">
    <property type="protein sequence ID" value="GAV30146.1"/>
    <property type="molecule type" value="Genomic_DNA"/>
</dbReference>
<dbReference type="GO" id="GO:0012506">
    <property type="term" value="C:vesicle membrane"/>
    <property type="evidence" value="ECO:0007669"/>
    <property type="project" value="TreeGrafter"/>
</dbReference>
<dbReference type="GO" id="GO:0006886">
    <property type="term" value="P:intracellular protein transport"/>
    <property type="evidence" value="ECO:0007669"/>
    <property type="project" value="TreeGrafter"/>
</dbReference>
<proteinExistence type="predicted"/>
<feature type="region of interest" description="Disordered" evidence="1">
    <location>
        <begin position="468"/>
        <end position="509"/>
    </location>
</feature>
<feature type="region of interest" description="Disordered" evidence="1">
    <location>
        <begin position="198"/>
        <end position="271"/>
    </location>
</feature>
<dbReference type="PANTHER" id="PTHR46467:SF1">
    <property type="entry name" value="TETHER CONTAINING UBX DOMAIN FOR GLUT4"/>
    <property type="match status" value="1"/>
</dbReference>
<evidence type="ECO:0000259" key="2">
    <source>
        <dbReference type="PROSITE" id="PS50033"/>
    </source>
</evidence>
<dbReference type="InterPro" id="IPR029071">
    <property type="entry name" value="Ubiquitin-like_domsf"/>
</dbReference>
<name>A0A1Q2YKR5_9ASCO</name>